<proteinExistence type="predicted"/>
<feature type="domain" description="Aminoacyl-transfer RNA synthetases class-II family profile" evidence="6">
    <location>
        <begin position="118"/>
        <end position="347"/>
    </location>
</feature>
<dbReference type="PANTHER" id="PTHR42918:SF9">
    <property type="entry name" value="LYSINE--TRNA LIGASE"/>
    <property type="match status" value="1"/>
</dbReference>
<dbReference type="GO" id="GO:0000049">
    <property type="term" value="F:tRNA binding"/>
    <property type="evidence" value="ECO:0007669"/>
    <property type="project" value="TreeGrafter"/>
</dbReference>
<dbReference type="SUPFAM" id="SSF55681">
    <property type="entry name" value="Class II aaRS and biotin synthetases"/>
    <property type="match status" value="1"/>
</dbReference>
<gene>
    <name evidence="7" type="ORF">POM88_046510</name>
</gene>
<dbReference type="PRINTS" id="PR00982">
    <property type="entry name" value="TRNASYNTHLYS"/>
</dbReference>
<dbReference type="GO" id="GO:0005829">
    <property type="term" value="C:cytosol"/>
    <property type="evidence" value="ECO:0007669"/>
    <property type="project" value="TreeGrafter"/>
</dbReference>
<dbReference type="PROSITE" id="PS50862">
    <property type="entry name" value="AA_TRNA_LIGASE_II"/>
    <property type="match status" value="1"/>
</dbReference>
<name>A0AAD8H8W2_9APIA</name>
<dbReference type="InterPro" id="IPR044136">
    <property type="entry name" value="Lys-tRNA-ligase_II_N"/>
</dbReference>
<keyword evidence="4" id="KW-0030">Aminoacyl-tRNA synthetase</keyword>
<dbReference type="CDD" id="cd04322">
    <property type="entry name" value="LysRS_N"/>
    <property type="match status" value="1"/>
</dbReference>
<dbReference type="GO" id="GO:0006430">
    <property type="term" value="P:lysyl-tRNA aminoacylation"/>
    <property type="evidence" value="ECO:0007669"/>
    <property type="project" value="InterPro"/>
</dbReference>
<dbReference type="EMBL" id="JAUIZM010000010">
    <property type="protein sequence ID" value="KAK1362036.1"/>
    <property type="molecule type" value="Genomic_DNA"/>
</dbReference>
<dbReference type="Proteomes" id="UP001237642">
    <property type="component" value="Unassembled WGS sequence"/>
</dbReference>
<evidence type="ECO:0000256" key="3">
    <source>
        <dbReference type="ARBA" id="ARBA00022840"/>
    </source>
</evidence>
<keyword evidence="3" id="KW-0067">ATP-binding</keyword>
<protein>
    <recommendedName>
        <fullName evidence="5">Lysyl-tRNA synthetase</fullName>
    </recommendedName>
</protein>
<accession>A0AAD8H8W2</accession>
<dbReference type="InterPro" id="IPR018149">
    <property type="entry name" value="Lys-tRNA-synth_II_C"/>
</dbReference>
<evidence type="ECO:0000259" key="6">
    <source>
        <dbReference type="PROSITE" id="PS50862"/>
    </source>
</evidence>
<dbReference type="Gene3D" id="3.30.930.10">
    <property type="entry name" value="Bira Bifunctional Protein, Domain 2"/>
    <property type="match status" value="1"/>
</dbReference>
<dbReference type="GO" id="GO:0004824">
    <property type="term" value="F:lysine-tRNA ligase activity"/>
    <property type="evidence" value="ECO:0007669"/>
    <property type="project" value="InterPro"/>
</dbReference>
<comment type="caution">
    <text evidence="7">The sequence shown here is derived from an EMBL/GenBank/DDBJ whole genome shotgun (WGS) entry which is preliminary data.</text>
</comment>
<evidence type="ECO:0000256" key="4">
    <source>
        <dbReference type="ARBA" id="ARBA00023146"/>
    </source>
</evidence>
<organism evidence="7 8">
    <name type="scientific">Heracleum sosnowskyi</name>
    <dbReference type="NCBI Taxonomy" id="360622"/>
    <lineage>
        <taxon>Eukaryota</taxon>
        <taxon>Viridiplantae</taxon>
        <taxon>Streptophyta</taxon>
        <taxon>Embryophyta</taxon>
        <taxon>Tracheophyta</taxon>
        <taxon>Spermatophyta</taxon>
        <taxon>Magnoliopsida</taxon>
        <taxon>eudicotyledons</taxon>
        <taxon>Gunneridae</taxon>
        <taxon>Pentapetalae</taxon>
        <taxon>asterids</taxon>
        <taxon>campanulids</taxon>
        <taxon>Apiales</taxon>
        <taxon>Apiaceae</taxon>
        <taxon>Apioideae</taxon>
        <taxon>apioid superclade</taxon>
        <taxon>Tordylieae</taxon>
        <taxon>Tordyliinae</taxon>
        <taxon>Heracleum</taxon>
    </lineage>
</organism>
<evidence type="ECO:0000256" key="1">
    <source>
        <dbReference type="ARBA" id="ARBA00022598"/>
    </source>
</evidence>
<dbReference type="AlphaFoldDB" id="A0AAD8H8W2"/>
<evidence type="ECO:0000256" key="2">
    <source>
        <dbReference type="ARBA" id="ARBA00022741"/>
    </source>
</evidence>
<dbReference type="GO" id="GO:0005524">
    <property type="term" value="F:ATP binding"/>
    <property type="evidence" value="ECO:0007669"/>
    <property type="project" value="UniProtKB-KW"/>
</dbReference>
<dbReference type="InterPro" id="IPR045864">
    <property type="entry name" value="aa-tRNA-synth_II/BPL/LPL"/>
</dbReference>
<evidence type="ECO:0000256" key="5">
    <source>
        <dbReference type="ARBA" id="ARBA00030563"/>
    </source>
</evidence>
<reference evidence="7" key="1">
    <citation type="submission" date="2023-02" db="EMBL/GenBank/DDBJ databases">
        <title>Genome of toxic invasive species Heracleum sosnowskyi carries increased number of genes despite the absence of recent whole-genome duplications.</title>
        <authorList>
            <person name="Schelkunov M."/>
            <person name="Shtratnikova V."/>
            <person name="Makarenko M."/>
            <person name="Klepikova A."/>
            <person name="Omelchenko D."/>
            <person name="Novikova G."/>
            <person name="Obukhova E."/>
            <person name="Bogdanov V."/>
            <person name="Penin A."/>
            <person name="Logacheva M."/>
        </authorList>
    </citation>
    <scope>NUCLEOTIDE SEQUENCE</scope>
    <source>
        <strain evidence="7">Hsosn_3</strain>
        <tissue evidence="7">Leaf</tissue>
    </source>
</reference>
<keyword evidence="1 7" id="KW-0436">Ligase</keyword>
<dbReference type="InterPro" id="IPR012340">
    <property type="entry name" value="NA-bd_OB-fold"/>
</dbReference>
<keyword evidence="8" id="KW-1185">Reference proteome</keyword>
<dbReference type="InterPro" id="IPR004364">
    <property type="entry name" value="Aa-tRNA-synt_II"/>
</dbReference>
<evidence type="ECO:0000313" key="7">
    <source>
        <dbReference type="EMBL" id="KAK1362036.1"/>
    </source>
</evidence>
<evidence type="ECO:0000313" key="8">
    <source>
        <dbReference type="Proteomes" id="UP001237642"/>
    </source>
</evidence>
<dbReference type="SUPFAM" id="SSF50249">
    <property type="entry name" value="Nucleic acid-binding proteins"/>
    <property type="match status" value="1"/>
</dbReference>
<dbReference type="InterPro" id="IPR006195">
    <property type="entry name" value="aa-tRNA-synth_II"/>
</dbReference>
<reference evidence="7" key="2">
    <citation type="submission" date="2023-05" db="EMBL/GenBank/DDBJ databases">
        <authorList>
            <person name="Schelkunov M.I."/>
        </authorList>
    </citation>
    <scope>NUCLEOTIDE SEQUENCE</scope>
    <source>
        <strain evidence="7">Hsosn_3</strain>
        <tissue evidence="7">Leaf</tissue>
    </source>
</reference>
<dbReference type="Gene3D" id="2.40.50.140">
    <property type="entry name" value="Nucleic acid-binding proteins"/>
    <property type="match status" value="1"/>
</dbReference>
<dbReference type="PANTHER" id="PTHR42918">
    <property type="entry name" value="LYSYL-TRNA SYNTHETASE"/>
    <property type="match status" value="1"/>
</dbReference>
<dbReference type="Pfam" id="PF00152">
    <property type="entry name" value="tRNA-synt_2"/>
    <property type="match status" value="1"/>
</dbReference>
<sequence>MQQISDLSEAEFENLHGGVKRGDIVVGVGYPGKSKRGELSMFPKSFIVLSHCLHMIPQLKPPPSSDNERVKKNDAWTPGSARNPETYVIKDQETRYRQRYLDLLFNPEVPHIFKTCAKVKSYIRRFLDNLGFLEVETPMMNMIAGGAAARPFSTYHNELNMRLFLRIAPELNLKKLVVGGYNRVYEIGQFRNEGIDLTHNPEFTTCEFYMDFADYNDLMEMTEQMLSDKLHKIMRMVKELTGGYKVRYHANGLENEAIEIDFTPPFRRIDMIDGLEKMAHLNIPKDLASDEANKYLAEVCAKFEIKCAPPLTIARLLDKLVGHFLEETCVNPTFIIDHPEIMSPLAK</sequence>
<keyword evidence="2" id="KW-0547">Nucleotide-binding</keyword>